<feature type="region of interest" description="Disordered" evidence="2">
    <location>
        <begin position="246"/>
        <end position="276"/>
    </location>
</feature>
<feature type="region of interest" description="Disordered" evidence="2">
    <location>
        <begin position="415"/>
        <end position="523"/>
    </location>
</feature>
<dbReference type="Proteomes" id="UP001515480">
    <property type="component" value="Unassembled WGS sequence"/>
</dbReference>
<evidence type="ECO:0000256" key="1">
    <source>
        <dbReference type="SAM" id="Coils"/>
    </source>
</evidence>
<gene>
    <name evidence="3" type="ORF">AB1Y20_012390</name>
</gene>
<keyword evidence="4" id="KW-1185">Reference proteome</keyword>
<feature type="compositionally biased region" description="Basic and acidic residues" evidence="2">
    <location>
        <begin position="449"/>
        <end position="461"/>
    </location>
</feature>
<accession>A0AB34IQG6</accession>
<evidence type="ECO:0008006" key="5">
    <source>
        <dbReference type="Google" id="ProtNLM"/>
    </source>
</evidence>
<evidence type="ECO:0000313" key="4">
    <source>
        <dbReference type="Proteomes" id="UP001515480"/>
    </source>
</evidence>
<feature type="region of interest" description="Disordered" evidence="2">
    <location>
        <begin position="107"/>
        <end position="156"/>
    </location>
</feature>
<proteinExistence type="predicted"/>
<reference evidence="3 4" key="1">
    <citation type="journal article" date="2024" name="Science">
        <title>Giant polyketide synthase enzymes in the biosynthesis of giant marine polyether toxins.</title>
        <authorList>
            <person name="Fallon T.R."/>
            <person name="Shende V.V."/>
            <person name="Wierzbicki I.H."/>
            <person name="Pendleton A.L."/>
            <person name="Watervoot N.F."/>
            <person name="Auber R.P."/>
            <person name="Gonzalez D.J."/>
            <person name="Wisecaver J.H."/>
            <person name="Moore B.S."/>
        </authorList>
    </citation>
    <scope>NUCLEOTIDE SEQUENCE [LARGE SCALE GENOMIC DNA]</scope>
    <source>
        <strain evidence="3 4">12B1</strain>
    </source>
</reference>
<protein>
    <recommendedName>
        <fullName evidence="5">PH domain-containing protein</fullName>
    </recommendedName>
</protein>
<dbReference type="AlphaFoldDB" id="A0AB34IQG6"/>
<sequence>MALRGWGHKQERHGRRFKRRWIVLDAQADPPTLSFFPRQSELRGTVIQLRSVDSLKSATGTGVGGMDALELVVRPMKHTKRCQYTFVLPEERRDEWRSLLYSAVPSHSLPEQTSHPSDLSHALPERELDSSRANSEGTADEASGSPHATPRGRSFPRATTWGALLWSRPAAANSRGDQSKPNLNKAASAGAKQPGASSHKTMETTATEGPGLQLWGLSKLLTRSESQDCRLSLRLSESASRRETLDFRLNPDLSSRKSEQRRNASEAGDECERAETRDFRFNPDLAPLGDAQVPLATKVPADTVWTKMLRARNLDEMVSINHTTSMDREHDEDVKAGSATSSLEAEVVQAQRSWIAKVMSSGRLSDTLGEGREAELPDERTAKVQAVASHSPQEEETAPPPRVQALAGLFDRHAAEKAQRGPAHGGAPPRTEDVGVPVGAEDGLPESKGSAEVEAEAKVEAEAEAAEVEVEEEEGEDEEEGEEEEEEEEEDGGSAEAQDESAEVKATDEAQAEVTGAEGPSAEERAARELLAASQAGVFGSLDLRRLEAAIDAAARAGVGAAPLAAARCAAASEWARRLRSARAPSFFGGVDTARLAAAMDAARRGEARLGVAQLLEAELASCEAALREAEDKKKAREDAEAARLAEEAARLQVRRQEEEEAAAAAARQREDSLVLKAKMREAEVVRRRREELERQAARLAANGHAANQRGDCRRARSHFLAAR</sequence>
<name>A0AB34IQG6_PRYPA</name>
<feature type="coiled-coil region" evidence="1">
    <location>
        <begin position="613"/>
        <end position="710"/>
    </location>
</feature>
<comment type="caution">
    <text evidence="3">The sequence shown here is derived from an EMBL/GenBank/DDBJ whole genome shotgun (WGS) entry which is preliminary data.</text>
</comment>
<keyword evidence="1" id="KW-0175">Coiled coil</keyword>
<feature type="region of interest" description="Disordered" evidence="2">
    <location>
        <begin position="171"/>
        <end position="210"/>
    </location>
</feature>
<organism evidence="3 4">
    <name type="scientific">Prymnesium parvum</name>
    <name type="common">Toxic golden alga</name>
    <dbReference type="NCBI Taxonomy" id="97485"/>
    <lineage>
        <taxon>Eukaryota</taxon>
        <taxon>Haptista</taxon>
        <taxon>Haptophyta</taxon>
        <taxon>Prymnesiophyceae</taxon>
        <taxon>Prymnesiales</taxon>
        <taxon>Prymnesiaceae</taxon>
        <taxon>Prymnesium</taxon>
    </lineage>
</organism>
<feature type="region of interest" description="Disordered" evidence="2">
    <location>
        <begin position="366"/>
        <end position="401"/>
    </location>
</feature>
<feature type="compositionally biased region" description="Basic and acidic residues" evidence="2">
    <location>
        <begin position="369"/>
        <end position="382"/>
    </location>
</feature>
<feature type="compositionally biased region" description="Polar residues" evidence="2">
    <location>
        <begin position="195"/>
        <end position="207"/>
    </location>
</feature>
<evidence type="ECO:0000256" key="2">
    <source>
        <dbReference type="SAM" id="MobiDB-lite"/>
    </source>
</evidence>
<feature type="compositionally biased region" description="Acidic residues" evidence="2">
    <location>
        <begin position="462"/>
        <end position="501"/>
    </location>
</feature>
<evidence type="ECO:0000313" key="3">
    <source>
        <dbReference type="EMBL" id="KAL1503929.1"/>
    </source>
</evidence>
<dbReference type="Gene3D" id="2.30.29.30">
    <property type="entry name" value="Pleckstrin-homology domain (PH domain)/Phosphotyrosine-binding domain (PTB)"/>
    <property type="match status" value="1"/>
</dbReference>
<dbReference type="EMBL" id="JBGBPQ010000021">
    <property type="protein sequence ID" value="KAL1503929.1"/>
    <property type="molecule type" value="Genomic_DNA"/>
</dbReference>
<dbReference type="InterPro" id="IPR011993">
    <property type="entry name" value="PH-like_dom_sf"/>
</dbReference>
<feature type="compositionally biased region" description="Basic and acidic residues" evidence="2">
    <location>
        <begin position="254"/>
        <end position="276"/>
    </location>
</feature>